<feature type="compositionally biased region" description="Low complexity" evidence="5">
    <location>
        <begin position="613"/>
        <end position="624"/>
    </location>
</feature>
<proteinExistence type="predicted"/>
<feature type="non-terminal residue" evidence="8">
    <location>
        <position position="658"/>
    </location>
</feature>
<comment type="caution">
    <text evidence="8">The sequence shown here is derived from an EMBL/GenBank/DDBJ whole genome shotgun (WGS) entry which is preliminary data.</text>
</comment>
<evidence type="ECO:0000259" key="7">
    <source>
        <dbReference type="PROSITE" id="PS50115"/>
    </source>
</evidence>
<dbReference type="Gene3D" id="1.10.220.150">
    <property type="entry name" value="Arf GTPase activating protein"/>
    <property type="match status" value="1"/>
</dbReference>
<feature type="compositionally biased region" description="Basic residues" evidence="5">
    <location>
        <begin position="528"/>
        <end position="546"/>
    </location>
</feature>
<gene>
    <name evidence="8" type="ORF">JYU34_006021</name>
</gene>
<dbReference type="PROSITE" id="PS50003">
    <property type="entry name" value="PH_DOMAIN"/>
    <property type="match status" value="1"/>
</dbReference>
<organism evidence="8 9">
    <name type="scientific">Plutella xylostella</name>
    <name type="common">Diamondback moth</name>
    <name type="synonym">Plutella maculipennis</name>
    <dbReference type="NCBI Taxonomy" id="51655"/>
    <lineage>
        <taxon>Eukaryota</taxon>
        <taxon>Metazoa</taxon>
        <taxon>Ecdysozoa</taxon>
        <taxon>Arthropoda</taxon>
        <taxon>Hexapoda</taxon>
        <taxon>Insecta</taxon>
        <taxon>Pterygota</taxon>
        <taxon>Neoptera</taxon>
        <taxon>Endopterygota</taxon>
        <taxon>Lepidoptera</taxon>
        <taxon>Glossata</taxon>
        <taxon>Ditrysia</taxon>
        <taxon>Yponomeutoidea</taxon>
        <taxon>Plutellidae</taxon>
        <taxon>Plutella</taxon>
    </lineage>
</organism>
<dbReference type="SMART" id="SM00105">
    <property type="entry name" value="ArfGap"/>
    <property type="match status" value="1"/>
</dbReference>
<feature type="region of interest" description="Disordered" evidence="5">
    <location>
        <begin position="580"/>
        <end position="624"/>
    </location>
</feature>
<dbReference type="CDD" id="cd13250">
    <property type="entry name" value="PH_ACAP"/>
    <property type="match status" value="1"/>
</dbReference>
<keyword evidence="3" id="KW-0862">Zinc</keyword>
<evidence type="ECO:0000259" key="6">
    <source>
        <dbReference type="PROSITE" id="PS50003"/>
    </source>
</evidence>
<feature type="compositionally biased region" description="Basic residues" evidence="5">
    <location>
        <begin position="581"/>
        <end position="595"/>
    </location>
</feature>
<dbReference type="InterPro" id="IPR038508">
    <property type="entry name" value="ArfGAP_dom_sf"/>
</dbReference>
<dbReference type="Pfam" id="PF00169">
    <property type="entry name" value="PH"/>
    <property type="match status" value="1"/>
</dbReference>
<dbReference type="Proteomes" id="UP000823941">
    <property type="component" value="Chromosome 8"/>
</dbReference>
<dbReference type="PROSITE" id="PS50115">
    <property type="entry name" value="ARFGAP"/>
    <property type="match status" value="1"/>
</dbReference>
<feature type="region of interest" description="Disordered" evidence="5">
    <location>
        <begin position="527"/>
        <end position="555"/>
    </location>
</feature>
<dbReference type="InterPro" id="IPR037278">
    <property type="entry name" value="ARFGAP/RecO"/>
</dbReference>
<name>A0ABQ7QUR6_PLUXY</name>
<dbReference type="Gene3D" id="1.20.1270.60">
    <property type="entry name" value="Arfaptin homology (AH) domain/BAR domain"/>
    <property type="match status" value="1"/>
</dbReference>
<accession>A0ABQ7QUR6</accession>
<dbReference type="CDD" id="cd07603">
    <property type="entry name" value="BAR_ACAPs"/>
    <property type="match status" value="1"/>
</dbReference>
<feature type="domain" description="PH" evidence="6">
    <location>
        <begin position="275"/>
        <end position="371"/>
    </location>
</feature>
<keyword evidence="2 4" id="KW-0863">Zinc-finger</keyword>
<reference evidence="8 9" key="1">
    <citation type="submission" date="2021-06" db="EMBL/GenBank/DDBJ databases">
        <title>A haploid diamondback moth (Plutella xylostella L.) genome assembly resolves 31 chromosomes and identifies a diamide resistance mutation.</title>
        <authorList>
            <person name="Ward C.M."/>
            <person name="Perry K.D."/>
            <person name="Baker G."/>
            <person name="Powis K."/>
            <person name="Heckel D.G."/>
            <person name="Baxter S.W."/>
        </authorList>
    </citation>
    <scope>NUCLEOTIDE SEQUENCE [LARGE SCALE GENOMIC DNA]</scope>
    <source>
        <strain evidence="8 9">LV</strain>
        <tissue evidence="8">Single pupa</tissue>
    </source>
</reference>
<evidence type="ECO:0008006" key="10">
    <source>
        <dbReference type="Google" id="ProtNLM"/>
    </source>
</evidence>
<dbReference type="InterPro" id="IPR004148">
    <property type="entry name" value="BAR_dom"/>
</dbReference>
<dbReference type="EMBL" id="JAHIBW010000008">
    <property type="protein sequence ID" value="KAG7308787.1"/>
    <property type="molecule type" value="Genomic_DNA"/>
</dbReference>
<keyword evidence="9" id="KW-1185">Reference proteome</keyword>
<dbReference type="InterPro" id="IPR001164">
    <property type="entry name" value="ArfGAP_dom"/>
</dbReference>
<feature type="domain" description="Arf-GAP" evidence="7">
    <location>
        <begin position="402"/>
        <end position="525"/>
    </location>
</feature>
<sequence>MKPLIDFDECLRDSPKFREQLETEEASIDALELKLDKVLKACCLMIESGKTYMTNRGAFTNALWDLSGYFSEDPQVMASLNRMIHSLQEMNKFHSILLDQVSRTVVKNLTAFVKVDIKGVKESKHHFDKISNDLDLALNRNSQVSKHKPPDVEEAVNLLLATRSCFRHTALDHVQRVTMLQARKRHEILATFLSYVQACCTYYHQGADLTEDLEPFLKTTAEEVTTMRNDTKILDKEMENRHTIVNSRDTVLPSCKTEAESDSKEGLGSPCLKNMPRMQGYLFKRTSNAFKTWNRRWFYLYDNRLVYRKRTGELHVTVMEEDLRLCTVRPVTDGERRHCFEVLSPSKSHMLQADSDEMLSSWVAALQHGIRAAIQQGRQPDCADARTTERQQLTHHAQGRKLRIWEQLLSIPGNNTCCDCGGANPAWASINLGITLCIECSGIHRSLGVHHSKVRSLTLDDWEPDIIKVMAELGNTIVNRIYEANAEGTTITRATPDCDRSVRETWIRAKYVSLLFVKEVAPAEPQRVGRRWSVRRTRRRRWRRPSRSASAAAGPCGALDAGQYVSLLFVKEVAPAEPQRVGRRWSVRRTRRRNRNPSAVPETISDHSEKSDVNSNTSVSETSSAVLMIGTELCSEREIDLSLSSDHDSTEGEDVANE</sequence>
<dbReference type="SMART" id="SM00233">
    <property type="entry name" value="PH"/>
    <property type="match status" value="1"/>
</dbReference>
<dbReference type="InterPro" id="IPR045258">
    <property type="entry name" value="ACAP1/2/3-like"/>
</dbReference>
<dbReference type="Pfam" id="PF01412">
    <property type="entry name" value="ArfGap"/>
    <property type="match status" value="1"/>
</dbReference>
<evidence type="ECO:0000256" key="1">
    <source>
        <dbReference type="ARBA" id="ARBA00022723"/>
    </source>
</evidence>
<evidence type="ECO:0000256" key="2">
    <source>
        <dbReference type="ARBA" id="ARBA00022771"/>
    </source>
</evidence>
<dbReference type="PANTHER" id="PTHR23180:SF399">
    <property type="entry name" value="BLOWN FUSE, ISOFORM A-RELATED"/>
    <property type="match status" value="1"/>
</dbReference>
<dbReference type="SUPFAM" id="SSF50729">
    <property type="entry name" value="PH domain-like"/>
    <property type="match status" value="1"/>
</dbReference>
<dbReference type="InterPro" id="IPR011993">
    <property type="entry name" value="PH-like_dom_sf"/>
</dbReference>
<evidence type="ECO:0000313" key="9">
    <source>
        <dbReference type="Proteomes" id="UP000823941"/>
    </source>
</evidence>
<dbReference type="InterPro" id="IPR027267">
    <property type="entry name" value="AH/BAR_dom_sf"/>
</dbReference>
<evidence type="ECO:0000256" key="4">
    <source>
        <dbReference type="PROSITE-ProRule" id="PRU00288"/>
    </source>
</evidence>
<dbReference type="Pfam" id="PF16746">
    <property type="entry name" value="BAR_3"/>
    <property type="match status" value="1"/>
</dbReference>
<protein>
    <recommendedName>
        <fullName evidence="10">Arf-GAP with coiled-coil, ANK repeat and PH domain-containing protein 2</fullName>
    </recommendedName>
</protein>
<dbReference type="PANTHER" id="PTHR23180">
    <property type="entry name" value="CENTAURIN/ARF"/>
    <property type="match status" value="1"/>
</dbReference>
<dbReference type="SUPFAM" id="SSF103657">
    <property type="entry name" value="BAR/IMD domain-like"/>
    <property type="match status" value="1"/>
</dbReference>
<evidence type="ECO:0000313" key="8">
    <source>
        <dbReference type="EMBL" id="KAG7308787.1"/>
    </source>
</evidence>
<dbReference type="Gene3D" id="2.30.29.30">
    <property type="entry name" value="Pleckstrin-homology domain (PH domain)/Phosphotyrosine-binding domain (PTB)"/>
    <property type="match status" value="1"/>
</dbReference>
<evidence type="ECO:0000256" key="3">
    <source>
        <dbReference type="ARBA" id="ARBA00022833"/>
    </source>
</evidence>
<keyword evidence="1" id="KW-0479">Metal-binding</keyword>
<dbReference type="PRINTS" id="PR00405">
    <property type="entry name" value="REVINTRACTNG"/>
</dbReference>
<dbReference type="CDD" id="cd08835">
    <property type="entry name" value="ArfGap_ACAP"/>
    <property type="match status" value="1"/>
</dbReference>
<dbReference type="SUPFAM" id="SSF57863">
    <property type="entry name" value="ArfGap/RecO-like zinc finger"/>
    <property type="match status" value="1"/>
</dbReference>
<dbReference type="InterPro" id="IPR001849">
    <property type="entry name" value="PH_domain"/>
</dbReference>
<evidence type="ECO:0000256" key="5">
    <source>
        <dbReference type="SAM" id="MobiDB-lite"/>
    </source>
</evidence>